<feature type="domain" description="Mce/MlaD" evidence="8">
    <location>
        <begin position="285"/>
        <end position="391"/>
    </location>
</feature>
<keyword evidence="4 7" id="KW-0812">Transmembrane</keyword>
<dbReference type="RefSeq" id="WP_112139841.1">
    <property type="nucleotide sequence ID" value="NZ_BAAAEF010000013.1"/>
</dbReference>
<dbReference type="PANTHER" id="PTHR30462">
    <property type="entry name" value="INTERMEMBRANE TRANSPORT PROTEIN PQIB-RELATED"/>
    <property type="match status" value="1"/>
</dbReference>
<dbReference type="Proteomes" id="UP000509371">
    <property type="component" value="Chromosome"/>
</dbReference>
<evidence type="ECO:0000256" key="1">
    <source>
        <dbReference type="ARBA" id="ARBA00004533"/>
    </source>
</evidence>
<feature type="domain" description="Mce/MlaD" evidence="8">
    <location>
        <begin position="42"/>
        <end position="133"/>
    </location>
</feature>
<reference evidence="10 12" key="2">
    <citation type="submission" date="2020-06" db="EMBL/GenBank/DDBJ databases">
        <authorList>
            <person name="Voronona O.L."/>
            <person name="Aksenova E.I."/>
            <person name="Kunda M.S."/>
            <person name="Semenov A.N."/>
            <person name="Ryzhova N."/>
        </authorList>
    </citation>
    <scope>NUCLEOTIDE SEQUENCE [LARGE SCALE GENOMIC DNA]</scope>
    <source>
        <strain evidence="10 12">MPKMM3633</strain>
    </source>
</reference>
<evidence type="ECO:0000256" key="7">
    <source>
        <dbReference type="SAM" id="Phobius"/>
    </source>
</evidence>
<evidence type="ECO:0000313" key="12">
    <source>
        <dbReference type="Proteomes" id="UP000509371"/>
    </source>
</evidence>
<evidence type="ECO:0000256" key="5">
    <source>
        <dbReference type="ARBA" id="ARBA00022989"/>
    </source>
</evidence>
<dbReference type="AlphaFoldDB" id="A0A2Z4PVA8"/>
<organism evidence="9 11">
    <name type="scientific">Marinomonas primoryensis</name>
    <dbReference type="NCBI Taxonomy" id="178399"/>
    <lineage>
        <taxon>Bacteria</taxon>
        <taxon>Pseudomonadati</taxon>
        <taxon>Pseudomonadota</taxon>
        <taxon>Gammaproteobacteria</taxon>
        <taxon>Oceanospirillales</taxon>
        <taxon>Oceanospirillaceae</taxon>
        <taxon>Marinomonas</taxon>
    </lineage>
</organism>
<evidence type="ECO:0000256" key="4">
    <source>
        <dbReference type="ARBA" id="ARBA00022692"/>
    </source>
</evidence>
<accession>A0A2Z4PVA8</accession>
<evidence type="ECO:0000256" key="2">
    <source>
        <dbReference type="ARBA" id="ARBA00022475"/>
    </source>
</evidence>
<dbReference type="Proteomes" id="UP000249898">
    <property type="component" value="Chromosome"/>
</dbReference>
<dbReference type="Pfam" id="PF02470">
    <property type="entry name" value="MlaD"/>
    <property type="match status" value="3"/>
</dbReference>
<dbReference type="NCBIfam" id="NF008070">
    <property type="entry name" value="PRK10807.1"/>
    <property type="match status" value="1"/>
</dbReference>
<sequence>MIEENKNVENLRRVRFNSIWLVPLVAIMVAGWMLYQNWASQGPVITLIAPNAEGLEAGQTKLKARNVDVGKVIGIRLSNDYDNAIITVRMNNGTQKMLREDTKFWVVKPRIGREGVSGLGTLLSGAYIDMSPGEQGKESAEFSLLSQPPLSTKKEGVRILLQSDDSAKLNVGSLVHFRGYEVGYIEEVGFDTDSGSITYRVVVKPPYDALVSDAVQFWITPGLSFKSSVQGFEVRLDSLETFLSGGISFGLGKGRASGKPVQDLTSFRLFSSKEEANNNLYDQTIEYVFLFDSNVSGLAPGADVEFRGVRIGTVLDVPFTGISMDTLTSHERPVIPVLARIEPQRLNAWKVSGDESLQKWQELLDYRIAQGLRARLEIGNYLNAAKVISLDFMDNPPPIKLKEFDGYQVFPTGPDSLANIEGKVSNVLDKLADVPLKETFEQLGKTMGEANETLRQLQTVSKSVKQLLEQSETQALPANLSEVMTELNLTLESYQANGQIGRPLRENMVSLGRALNELQPLLRQLRENPNTLIFDSKPRLDVQPKAAR</sequence>
<keyword evidence="5 7" id="KW-1133">Transmembrane helix</keyword>
<protein>
    <submittedName>
        <fullName evidence="9">Mammalian cell entry protein</fullName>
    </submittedName>
    <submittedName>
        <fullName evidence="10">Paraquat-inducible protein B</fullName>
    </submittedName>
</protein>
<feature type="transmembrane region" description="Helical" evidence="7">
    <location>
        <begin position="16"/>
        <end position="35"/>
    </location>
</feature>
<reference evidence="9 11" key="1">
    <citation type="submission" date="2016-06" db="EMBL/GenBank/DDBJ databases">
        <title>The sequenced genome of the ice-adhering bacterium Marinomonas primoryensis, from Antarctica.</title>
        <authorList>
            <person name="Graham L."/>
            <person name="Vance T.D.R."/>
            <person name="Davies P.L."/>
        </authorList>
    </citation>
    <scope>NUCLEOTIDE SEQUENCE [LARGE SCALE GENOMIC DNA]</scope>
    <source>
        <strain evidence="9 11">AceL</strain>
    </source>
</reference>
<feature type="domain" description="Mce/MlaD" evidence="8">
    <location>
        <begin position="156"/>
        <end position="216"/>
    </location>
</feature>
<evidence type="ECO:0000256" key="3">
    <source>
        <dbReference type="ARBA" id="ARBA00022519"/>
    </source>
</evidence>
<evidence type="ECO:0000313" key="10">
    <source>
        <dbReference type="EMBL" id="QKK80017.1"/>
    </source>
</evidence>
<proteinExistence type="predicted"/>
<name>A0A2Z4PVA8_9GAMM</name>
<dbReference type="OrthoDB" id="9806984at2"/>
<dbReference type="KEGG" id="mpri:MP3633_1283"/>
<dbReference type="EMBL" id="CP016181">
    <property type="protein sequence ID" value="AWY01375.1"/>
    <property type="molecule type" value="Genomic_DNA"/>
</dbReference>
<dbReference type="EMBL" id="CP054301">
    <property type="protein sequence ID" value="QKK80017.1"/>
    <property type="molecule type" value="Genomic_DNA"/>
</dbReference>
<evidence type="ECO:0000256" key="6">
    <source>
        <dbReference type="ARBA" id="ARBA00023136"/>
    </source>
</evidence>
<keyword evidence="6 7" id="KW-0472">Membrane</keyword>
<comment type="subcellular location">
    <subcellularLocation>
        <location evidence="1">Cell inner membrane</location>
    </subcellularLocation>
</comment>
<evidence type="ECO:0000313" key="9">
    <source>
        <dbReference type="EMBL" id="AWY01375.1"/>
    </source>
</evidence>
<gene>
    <name evidence="10" type="primary">pqiB</name>
    <name evidence="9" type="ORF">A8139_16490</name>
    <name evidence="10" type="ORF">MP3633_1283</name>
</gene>
<dbReference type="GO" id="GO:0005886">
    <property type="term" value="C:plasma membrane"/>
    <property type="evidence" value="ECO:0007669"/>
    <property type="project" value="UniProtKB-SubCell"/>
</dbReference>
<keyword evidence="2" id="KW-1003">Cell membrane</keyword>
<evidence type="ECO:0000259" key="8">
    <source>
        <dbReference type="Pfam" id="PF02470"/>
    </source>
</evidence>
<dbReference type="InterPro" id="IPR003399">
    <property type="entry name" value="Mce/MlaD"/>
</dbReference>
<keyword evidence="3" id="KW-0997">Cell inner membrane</keyword>
<evidence type="ECO:0000313" key="11">
    <source>
        <dbReference type="Proteomes" id="UP000249898"/>
    </source>
</evidence>
<dbReference type="InterPro" id="IPR051800">
    <property type="entry name" value="PqiA-PqiB_transport"/>
</dbReference>
<dbReference type="PANTHER" id="PTHR30462:SF2">
    <property type="entry name" value="INTERMEMBRANE TRANSPORT PROTEIN PQIB"/>
    <property type="match status" value="1"/>
</dbReference>